<dbReference type="SMART" id="SM00530">
    <property type="entry name" value="HTH_XRE"/>
    <property type="match status" value="1"/>
</dbReference>
<dbReference type="OrthoDB" id="2310942at2"/>
<dbReference type="InterPro" id="IPR001387">
    <property type="entry name" value="Cro/C1-type_HTH"/>
</dbReference>
<dbReference type="STRING" id="1423759.FC92_GL000730"/>
<accession>A0A0R1MER6</accession>
<evidence type="ECO:0000313" key="3">
    <source>
        <dbReference type="Proteomes" id="UP000051448"/>
    </source>
</evidence>
<organism evidence="2 3">
    <name type="scientific">Liquorilactobacillus hordei DSM 19519</name>
    <dbReference type="NCBI Taxonomy" id="1423759"/>
    <lineage>
        <taxon>Bacteria</taxon>
        <taxon>Bacillati</taxon>
        <taxon>Bacillota</taxon>
        <taxon>Bacilli</taxon>
        <taxon>Lactobacillales</taxon>
        <taxon>Lactobacillaceae</taxon>
        <taxon>Liquorilactobacillus</taxon>
    </lineage>
</organism>
<feature type="domain" description="HTH cro/C1-type" evidence="1">
    <location>
        <begin position="7"/>
        <end position="60"/>
    </location>
</feature>
<proteinExistence type="predicted"/>
<evidence type="ECO:0000313" key="2">
    <source>
        <dbReference type="EMBL" id="KRL06508.1"/>
    </source>
</evidence>
<dbReference type="PROSITE" id="PS50943">
    <property type="entry name" value="HTH_CROC1"/>
    <property type="match status" value="1"/>
</dbReference>
<dbReference type="Gene3D" id="1.25.40.10">
    <property type="entry name" value="Tetratricopeptide repeat domain"/>
    <property type="match status" value="1"/>
</dbReference>
<dbReference type="PATRIC" id="fig|1423759.3.peg.771"/>
<dbReference type="PANTHER" id="PTHR37038:SF12">
    <property type="entry name" value="TRANSCRIPTIONAL REGULATOR"/>
    <property type="match status" value="1"/>
</dbReference>
<dbReference type="NCBIfam" id="TIGR01716">
    <property type="entry name" value="RGG_Cterm"/>
    <property type="match status" value="1"/>
</dbReference>
<dbReference type="RefSeq" id="WP_057869736.1">
    <property type="nucleotide sequence ID" value="NZ_AZDX01000020.1"/>
</dbReference>
<dbReference type="InterPro" id="IPR053163">
    <property type="entry name" value="HTH-type_regulator_Rgg"/>
</dbReference>
<dbReference type="PANTHER" id="PTHR37038">
    <property type="entry name" value="TRANSCRIPTIONAL REGULATOR-RELATED"/>
    <property type="match status" value="1"/>
</dbReference>
<name>A0A0R1MER6_9LACO</name>
<keyword evidence="3" id="KW-1185">Reference proteome</keyword>
<dbReference type="AlphaFoldDB" id="A0A0R1MER6"/>
<dbReference type="GO" id="GO:0003677">
    <property type="term" value="F:DNA binding"/>
    <property type="evidence" value="ECO:0007669"/>
    <property type="project" value="InterPro"/>
</dbReference>
<gene>
    <name evidence="2" type="ORF">FC92_GL000730</name>
</gene>
<dbReference type="Pfam" id="PF21259">
    <property type="entry name" value="Rgg_C"/>
    <property type="match status" value="1"/>
</dbReference>
<protein>
    <submittedName>
        <fullName evidence="2">Transcription regulator</fullName>
    </submittedName>
</protein>
<comment type="caution">
    <text evidence="2">The sequence shown here is derived from an EMBL/GenBank/DDBJ whole genome shotgun (WGS) entry which is preliminary data.</text>
</comment>
<sequence>MKTGELVKKIRTEKGIKAKAVYDGLLSRSMYYKYESGLVETTADTFLYILNRLNIEADEFLRMFSVMDKGNSEYKNYRDNLNNAYHLENLTEVKALEKKISKEYQESGLVRFYNLMLIATVMRKKLGRTQESVLNERKEISHYLMRSTKWGHYEYRLFIDAIFMFDSSSIEKVFQDHDWDDGQKGEDMKLDNLKVKALCQSILIFMKSNKTDHVNYYYTLLDKIEVNSNNVYALSNKKFFEGLKIINDGDYEQGLKVISEIFSLYQKIGLDDLYKEHVAILQELLSVQLQKAKSRKRRKA</sequence>
<evidence type="ECO:0000259" key="1">
    <source>
        <dbReference type="PROSITE" id="PS50943"/>
    </source>
</evidence>
<dbReference type="InterPro" id="IPR010982">
    <property type="entry name" value="Lambda_DNA-bd_dom_sf"/>
</dbReference>
<dbReference type="GeneID" id="98310125"/>
<dbReference type="CDD" id="cd00093">
    <property type="entry name" value="HTH_XRE"/>
    <property type="match status" value="1"/>
</dbReference>
<dbReference type="InterPro" id="IPR011990">
    <property type="entry name" value="TPR-like_helical_dom_sf"/>
</dbReference>
<dbReference type="SUPFAM" id="SSF47413">
    <property type="entry name" value="lambda repressor-like DNA-binding domains"/>
    <property type="match status" value="1"/>
</dbReference>
<reference evidence="2 3" key="1">
    <citation type="journal article" date="2015" name="Genome Announc.">
        <title>Expanding the biotechnology potential of lactobacilli through comparative genomics of 213 strains and associated genera.</title>
        <authorList>
            <person name="Sun Z."/>
            <person name="Harris H.M."/>
            <person name="McCann A."/>
            <person name="Guo C."/>
            <person name="Argimon S."/>
            <person name="Zhang W."/>
            <person name="Yang X."/>
            <person name="Jeffery I.B."/>
            <person name="Cooney J.C."/>
            <person name="Kagawa T.F."/>
            <person name="Liu W."/>
            <person name="Song Y."/>
            <person name="Salvetti E."/>
            <person name="Wrobel A."/>
            <person name="Rasinkangas P."/>
            <person name="Parkhill J."/>
            <person name="Rea M.C."/>
            <person name="O'Sullivan O."/>
            <person name="Ritari J."/>
            <person name="Douillard F.P."/>
            <person name="Paul Ross R."/>
            <person name="Yang R."/>
            <person name="Briner A.E."/>
            <person name="Felis G.E."/>
            <person name="de Vos W.M."/>
            <person name="Barrangou R."/>
            <person name="Klaenhammer T.R."/>
            <person name="Caufield P.W."/>
            <person name="Cui Y."/>
            <person name="Zhang H."/>
            <person name="O'Toole P.W."/>
        </authorList>
    </citation>
    <scope>NUCLEOTIDE SEQUENCE [LARGE SCALE GENOMIC DNA]</scope>
    <source>
        <strain evidence="2 3">DSM 19519</strain>
    </source>
</reference>
<dbReference type="Proteomes" id="UP000051448">
    <property type="component" value="Unassembled WGS sequence"/>
</dbReference>
<dbReference type="InterPro" id="IPR010057">
    <property type="entry name" value="Transcription_activator_Rgg_C"/>
</dbReference>
<dbReference type="EMBL" id="AZDX01000020">
    <property type="protein sequence ID" value="KRL06508.1"/>
    <property type="molecule type" value="Genomic_DNA"/>
</dbReference>